<dbReference type="EMBL" id="AQGV01000010">
    <property type="protein sequence ID" value="MBE0366629.1"/>
    <property type="molecule type" value="Genomic_DNA"/>
</dbReference>
<dbReference type="SUPFAM" id="SSF47226">
    <property type="entry name" value="Histidine-containing phosphotransfer domain, HPT domain"/>
    <property type="match status" value="1"/>
</dbReference>
<dbReference type="SUPFAM" id="SSF52172">
    <property type="entry name" value="CheY-like"/>
    <property type="match status" value="1"/>
</dbReference>
<evidence type="ECO:0000256" key="4">
    <source>
        <dbReference type="ARBA" id="ARBA00022475"/>
    </source>
</evidence>
<comment type="subcellular location">
    <subcellularLocation>
        <location evidence="2">Cell inner membrane</location>
        <topology evidence="2">Multi-pass membrane protein</topology>
    </subcellularLocation>
</comment>
<evidence type="ECO:0000256" key="14">
    <source>
        <dbReference type="PROSITE-ProRule" id="PRU00110"/>
    </source>
</evidence>
<dbReference type="InterPro" id="IPR036890">
    <property type="entry name" value="HATPase_C_sf"/>
</dbReference>
<dbReference type="CDD" id="cd00082">
    <property type="entry name" value="HisKA"/>
    <property type="match status" value="1"/>
</dbReference>
<dbReference type="InterPro" id="IPR001789">
    <property type="entry name" value="Sig_transdc_resp-reg_receiver"/>
</dbReference>
<dbReference type="EC" id="2.7.13.3" evidence="3"/>
<dbReference type="InterPro" id="IPR019734">
    <property type="entry name" value="TPR_rpt"/>
</dbReference>
<evidence type="ECO:0000256" key="6">
    <source>
        <dbReference type="ARBA" id="ARBA00022553"/>
    </source>
</evidence>
<feature type="modified residue" description="4-aspartylphosphate" evidence="15">
    <location>
        <position position="753"/>
    </location>
</feature>
<evidence type="ECO:0000256" key="13">
    <source>
        <dbReference type="ARBA" id="ARBA00023136"/>
    </source>
</evidence>
<dbReference type="Pfam" id="PF02518">
    <property type="entry name" value="HATPase_c"/>
    <property type="match status" value="1"/>
</dbReference>
<comment type="caution">
    <text evidence="19">The sequence shown here is derived from an EMBL/GenBank/DDBJ whole genome shotgun (WGS) entry which is preliminary data.</text>
</comment>
<dbReference type="InterPro" id="IPR005467">
    <property type="entry name" value="His_kinase_dom"/>
</dbReference>
<keyword evidence="10" id="KW-0067">ATP-binding</keyword>
<name>A0ABR9E6L4_9GAMM</name>
<evidence type="ECO:0000256" key="5">
    <source>
        <dbReference type="ARBA" id="ARBA00022519"/>
    </source>
</evidence>
<evidence type="ECO:0000256" key="1">
    <source>
        <dbReference type="ARBA" id="ARBA00000085"/>
    </source>
</evidence>
<dbReference type="Gene3D" id="1.10.287.130">
    <property type="match status" value="1"/>
</dbReference>
<keyword evidence="11" id="KW-1133">Transmembrane helix</keyword>
<comment type="catalytic activity">
    <reaction evidence="1">
        <text>ATP + protein L-histidine = ADP + protein N-phospho-L-histidine.</text>
        <dbReference type="EC" id="2.7.13.3"/>
    </reaction>
</comment>
<dbReference type="Pfam" id="PF01627">
    <property type="entry name" value="Hpt"/>
    <property type="match status" value="1"/>
</dbReference>
<evidence type="ECO:0000256" key="2">
    <source>
        <dbReference type="ARBA" id="ARBA00004429"/>
    </source>
</evidence>
<proteinExistence type="predicted"/>
<dbReference type="Gene3D" id="1.20.120.160">
    <property type="entry name" value="HPT domain"/>
    <property type="match status" value="1"/>
</dbReference>
<evidence type="ECO:0000313" key="19">
    <source>
        <dbReference type="EMBL" id="MBE0366629.1"/>
    </source>
</evidence>
<dbReference type="SMART" id="SM00448">
    <property type="entry name" value="REC"/>
    <property type="match status" value="1"/>
</dbReference>
<protein>
    <recommendedName>
        <fullName evidence="3">histidine kinase</fullName>
        <ecNumber evidence="3">2.7.13.3</ecNumber>
    </recommendedName>
</protein>
<dbReference type="PRINTS" id="PR00344">
    <property type="entry name" value="BCTRLSENSOR"/>
</dbReference>
<dbReference type="PROSITE" id="PS50110">
    <property type="entry name" value="RESPONSE_REGULATORY"/>
    <property type="match status" value="1"/>
</dbReference>
<evidence type="ECO:0000256" key="10">
    <source>
        <dbReference type="ARBA" id="ARBA00022840"/>
    </source>
</evidence>
<keyword evidence="10" id="KW-0547">Nucleotide-binding</keyword>
<reference evidence="19 20" key="1">
    <citation type="submission" date="2015-03" db="EMBL/GenBank/DDBJ databases">
        <title>Genome sequence of Pseudoalteromonas aurantia.</title>
        <authorList>
            <person name="Xie B.-B."/>
            <person name="Rong J.-C."/>
            <person name="Qin Q.-L."/>
            <person name="Zhang Y.-Z."/>
        </authorList>
    </citation>
    <scope>NUCLEOTIDE SEQUENCE [LARGE SCALE GENOMIC DNA]</scope>
    <source>
        <strain evidence="19 20">208</strain>
    </source>
</reference>
<organism evidence="19 20">
    <name type="scientific">Pseudoalteromonas aurantia 208</name>
    <dbReference type="NCBI Taxonomy" id="1314867"/>
    <lineage>
        <taxon>Bacteria</taxon>
        <taxon>Pseudomonadati</taxon>
        <taxon>Pseudomonadota</taxon>
        <taxon>Gammaproteobacteria</taxon>
        <taxon>Alteromonadales</taxon>
        <taxon>Pseudoalteromonadaceae</taxon>
        <taxon>Pseudoalteromonas</taxon>
    </lineage>
</organism>
<dbReference type="PANTHER" id="PTHR43047">
    <property type="entry name" value="TWO-COMPONENT HISTIDINE PROTEIN KINASE"/>
    <property type="match status" value="1"/>
</dbReference>
<evidence type="ECO:0000256" key="15">
    <source>
        <dbReference type="PROSITE-ProRule" id="PRU00169"/>
    </source>
</evidence>
<evidence type="ECO:0000259" key="18">
    <source>
        <dbReference type="PROSITE" id="PS50894"/>
    </source>
</evidence>
<dbReference type="Pfam" id="PF00072">
    <property type="entry name" value="Response_reg"/>
    <property type="match status" value="1"/>
</dbReference>
<dbReference type="InterPro" id="IPR011990">
    <property type="entry name" value="TPR-like_helical_dom_sf"/>
</dbReference>
<evidence type="ECO:0000259" key="17">
    <source>
        <dbReference type="PROSITE" id="PS50110"/>
    </source>
</evidence>
<dbReference type="PANTHER" id="PTHR43047:SF64">
    <property type="entry name" value="HISTIDINE KINASE CONTAINING CHEY-HOMOLOGOUS RECEIVER DOMAIN AND PAS DOMAIN-RELATED"/>
    <property type="match status" value="1"/>
</dbReference>
<dbReference type="PROSITE" id="PS50894">
    <property type="entry name" value="HPT"/>
    <property type="match status" value="1"/>
</dbReference>
<accession>A0ABR9E6L4</accession>
<dbReference type="SMART" id="SM00388">
    <property type="entry name" value="HisKA"/>
    <property type="match status" value="1"/>
</dbReference>
<evidence type="ECO:0000256" key="12">
    <source>
        <dbReference type="ARBA" id="ARBA00023012"/>
    </source>
</evidence>
<dbReference type="Proteomes" id="UP000615755">
    <property type="component" value="Unassembled WGS sequence"/>
</dbReference>
<dbReference type="InterPro" id="IPR036097">
    <property type="entry name" value="HisK_dim/P_sf"/>
</dbReference>
<keyword evidence="7" id="KW-0808">Transferase</keyword>
<keyword evidence="4" id="KW-1003">Cell membrane</keyword>
<evidence type="ECO:0000313" key="20">
    <source>
        <dbReference type="Proteomes" id="UP000615755"/>
    </source>
</evidence>
<feature type="domain" description="HPt" evidence="18">
    <location>
        <begin position="827"/>
        <end position="922"/>
    </location>
</feature>
<dbReference type="SUPFAM" id="SSF47384">
    <property type="entry name" value="Homodimeric domain of signal transducing histidine kinase"/>
    <property type="match status" value="1"/>
</dbReference>
<dbReference type="Pfam" id="PF13424">
    <property type="entry name" value="TPR_12"/>
    <property type="match status" value="1"/>
</dbReference>
<feature type="modified residue" description="Phosphohistidine" evidence="14">
    <location>
        <position position="866"/>
    </location>
</feature>
<dbReference type="InterPro" id="IPR036641">
    <property type="entry name" value="HPT_dom_sf"/>
</dbReference>
<feature type="domain" description="Histidine kinase" evidence="16">
    <location>
        <begin position="465"/>
        <end position="682"/>
    </location>
</feature>
<keyword evidence="9" id="KW-0418">Kinase</keyword>
<keyword evidence="8" id="KW-0812">Transmembrane</keyword>
<keyword evidence="5" id="KW-0997">Cell inner membrane</keyword>
<dbReference type="Gene3D" id="1.25.40.10">
    <property type="entry name" value="Tetratricopeptide repeat domain"/>
    <property type="match status" value="1"/>
</dbReference>
<keyword evidence="20" id="KW-1185">Reference proteome</keyword>
<dbReference type="InterPro" id="IPR004358">
    <property type="entry name" value="Sig_transdc_His_kin-like_C"/>
</dbReference>
<dbReference type="InterPro" id="IPR011006">
    <property type="entry name" value="CheY-like_superfamily"/>
</dbReference>
<dbReference type="InterPro" id="IPR003661">
    <property type="entry name" value="HisK_dim/P_dom"/>
</dbReference>
<evidence type="ECO:0000256" key="11">
    <source>
        <dbReference type="ARBA" id="ARBA00022989"/>
    </source>
</evidence>
<dbReference type="InterPro" id="IPR003594">
    <property type="entry name" value="HATPase_dom"/>
</dbReference>
<sequence length="922" mass="103685">MNAFASSASLHERVSQLNDLASWQEVVETGERLRLHPDISLMTLQHLIENLGREALKHQKYQIANDYFIELEELTAVNPVSDVFYKAVKSQGIAAYFQASYTQSTLAYHRALKIATLRDKPLEIANMHSNLGLAYTQTHELDLAILHYVSAHQLYQQHGDTQDKADIMLNLSGVYIRQLRYNIAEEMLLRAIKLFNELQDDYGTALSQANLGVIYKHTERWALSRVSLMAAIDYYESVESWQHLSFEYANLATLSLLEGNIEQGLTEANFALYYAEQANSQGGRREALYPYAQALLAQGQYQQAKESIQEAIILAKEAGAALRERDSLLLLSFIESSLGQPRQALANYQKYQRLQSKLLNTSLSKRLEQYQDTIAENQLSQEIKTLKQYQALQKLQIEQREQLVWLGALFILSLGIAGVSVYRKRVLQLTKTELSRQVAQRTAQLQQVADELREANQVKSQFLANISHEIRTPLTSILGHTEALLIDNQRDQNLQSSLRVVHRQGEHLRDLICDVLDLSKIEALQFELEFTEFELESLINDVSDMFQHACVLKGLKFVIHNHLRDSLVVELDYIRLKQVLINLLGNAVKFTEAGSIQLTITIVEGGVEFVIEDSGIGMDEIYLQGIFDSFQQGDNSISRRFGGSGLGLSLSQQLVDMMGGKISVESTLNKGSTFTVLVPCVPSSMPSKIDKMEGLKEFKALSGKVLIAEDHDDNRSLFCRLVSSLGVDVIVANNGATAVEVCLTEFPDLVLMDIQMPQVDGLEAFKILRQAGYDGPIYALTANVMPKEVKAYLEHGFTGHIGKPISTDHLHQILAKHLMYIDEISAMQIDMSDLKASFLATLEEERYNIVDLWESRQTKSLQNACHRLAGAAVTFGFNDIAQTAKQLEQVVITTDRMQAQHFYLILCDELKVAASSEQLNVI</sequence>
<keyword evidence="12" id="KW-0902">Two-component regulatory system</keyword>
<dbReference type="Pfam" id="PF00512">
    <property type="entry name" value="HisKA"/>
    <property type="match status" value="1"/>
</dbReference>
<dbReference type="Gene3D" id="3.30.565.10">
    <property type="entry name" value="Histidine kinase-like ATPase, C-terminal domain"/>
    <property type="match status" value="1"/>
</dbReference>
<dbReference type="Gene3D" id="3.40.50.2300">
    <property type="match status" value="1"/>
</dbReference>
<evidence type="ECO:0000256" key="8">
    <source>
        <dbReference type="ARBA" id="ARBA00022692"/>
    </source>
</evidence>
<dbReference type="CDD" id="cd17546">
    <property type="entry name" value="REC_hyHK_CKI1_RcsC-like"/>
    <property type="match status" value="1"/>
</dbReference>
<feature type="domain" description="Response regulatory" evidence="17">
    <location>
        <begin position="704"/>
        <end position="818"/>
    </location>
</feature>
<evidence type="ECO:0000259" key="16">
    <source>
        <dbReference type="PROSITE" id="PS50109"/>
    </source>
</evidence>
<evidence type="ECO:0000256" key="7">
    <source>
        <dbReference type="ARBA" id="ARBA00022679"/>
    </source>
</evidence>
<evidence type="ECO:0000256" key="9">
    <source>
        <dbReference type="ARBA" id="ARBA00022777"/>
    </source>
</evidence>
<evidence type="ECO:0000256" key="3">
    <source>
        <dbReference type="ARBA" id="ARBA00012438"/>
    </source>
</evidence>
<dbReference type="SUPFAM" id="SSF48452">
    <property type="entry name" value="TPR-like"/>
    <property type="match status" value="2"/>
</dbReference>
<gene>
    <name evidence="19" type="ORF">PAUR_a3674</name>
</gene>
<keyword evidence="6 15" id="KW-0597">Phosphoprotein</keyword>
<dbReference type="SMART" id="SM00387">
    <property type="entry name" value="HATPase_c"/>
    <property type="match status" value="1"/>
</dbReference>
<dbReference type="SUPFAM" id="SSF55874">
    <property type="entry name" value="ATPase domain of HSP90 chaperone/DNA topoisomerase II/histidine kinase"/>
    <property type="match status" value="1"/>
</dbReference>
<dbReference type="SMART" id="SM00028">
    <property type="entry name" value="TPR"/>
    <property type="match status" value="6"/>
</dbReference>
<dbReference type="InterPro" id="IPR008207">
    <property type="entry name" value="Sig_transdc_His_kin_Hpt_dom"/>
</dbReference>
<keyword evidence="13" id="KW-0472">Membrane</keyword>
<dbReference type="PROSITE" id="PS50109">
    <property type="entry name" value="HIS_KIN"/>
    <property type="match status" value="1"/>
</dbReference>